<dbReference type="InterPro" id="IPR022259">
    <property type="entry name" value="Acessory_Sec_prot_Asp3"/>
</dbReference>
<dbReference type="NCBIfam" id="TIGR03711">
    <property type="entry name" value="acc_sec_asp3"/>
    <property type="match status" value="1"/>
</dbReference>
<dbReference type="EMBL" id="JJMT01000013">
    <property type="protein sequence ID" value="KEO45229.1"/>
    <property type="molecule type" value="Genomic_DNA"/>
</dbReference>
<dbReference type="KEGG" id="strs:SSAL8618_07200"/>
<proteinExistence type="predicted"/>
<dbReference type="GO" id="GO:0015031">
    <property type="term" value="P:protein transport"/>
    <property type="evidence" value="ECO:0007669"/>
    <property type="project" value="InterPro"/>
</dbReference>
<sequence>MFRNKKSEILWGLNHKAYMYGSKIVKRQDGSVQFYNPLVPSGTEIQSWVAIQNYQAGRTQPALPLLKKGHSYDLTANLEAVPTGSVFLKVSFLDRYDNEIKQLIEKSTQMTFVYPHEAYTYRISLLSAGVKELDFYNLKLEETGEEHV</sequence>
<reference evidence="1 2" key="1">
    <citation type="submission" date="2014-04" db="EMBL/GenBank/DDBJ databases">
        <title>Variable characteristics of bacteriocin-producing Streptococcus salivarius strains isolated from Malaysian subjects.</title>
        <authorList>
            <person name="Philip K."/>
            <person name="Barbour A."/>
        </authorList>
    </citation>
    <scope>NUCLEOTIDE SEQUENCE [LARGE SCALE GENOMIC DNA]</scope>
    <source>
        <strain evidence="1 2">NU10</strain>
    </source>
</reference>
<dbReference type="Proteomes" id="UP000027855">
    <property type="component" value="Unassembled WGS sequence"/>
</dbReference>
<dbReference type="RefSeq" id="WP_014634783.1">
    <property type="nucleotide sequence ID" value="NZ_BPPT01000011.1"/>
</dbReference>
<comment type="caution">
    <text evidence="1">The sequence shown here is derived from an EMBL/GenBank/DDBJ whole genome shotgun (WGS) entry which is preliminary data.</text>
</comment>
<organism evidence="1 2">
    <name type="scientific">Streptococcus salivarius</name>
    <dbReference type="NCBI Taxonomy" id="1304"/>
    <lineage>
        <taxon>Bacteria</taxon>
        <taxon>Bacillati</taxon>
        <taxon>Bacillota</taxon>
        <taxon>Bacilli</taxon>
        <taxon>Lactobacillales</taxon>
        <taxon>Streptococcaceae</taxon>
        <taxon>Streptococcus</taxon>
    </lineage>
</organism>
<evidence type="ECO:0000313" key="1">
    <source>
        <dbReference type="EMBL" id="KEO45229.1"/>
    </source>
</evidence>
<gene>
    <name evidence="1" type="ORF">DL07_02325</name>
</gene>
<dbReference type="AlphaFoldDB" id="A0A074JGR9"/>
<evidence type="ECO:0000313" key="2">
    <source>
        <dbReference type="Proteomes" id="UP000027855"/>
    </source>
</evidence>
<accession>A0A074JGR9</accession>
<name>A0A074JGR9_STRSL</name>
<dbReference type="Pfam" id="PF15432">
    <property type="entry name" value="Sec-ASP3"/>
    <property type="match status" value="1"/>
</dbReference>
<protein>
    <submittedName>
        <fullName evidence="1">Accessory secretory protein Asp3</fullName>
    </submittedName>
</protein>
<dbReference type="GeneID" id="93792596"/>
<dbReference type="PATRIC" id="fig|1304.173.peg.1404"/>